<reference evidence="2" key="1">
    <citation type="submission" date="2021-04" db="EMBL/GenBank/DDBJ databases">
        <authorList>
            <person name="Yoon J."/>
        </authorList>
    </citation>
    <scope>NUCLEOTIDE SEQUENCE</scope>
    <source>
        <strain evidence="2">KMU-90</strain>
    </source>
</reference>
<dbReference type="SUPFAM" id="SSF46955">
    <property type="entry name" value="Putative DNA-binding domain"/>
    <property type="match status" value="1"/>
</dbReference>
<gene>
    <name evidence="2" type="ORF">KB874_20945</name>
</gene>
<name>A0A8J7WGT6_9RHOB</name>
<dbReference type="InterPro" id="IPR009061">
    <property type="entry name" value="DNA-bd_dom_put_sf"/>
</dbReference>
<accession>A0A8J7WGT6</accession>
<dbReference type="Gene3D" id="1.10.238.160">
    <property type="match status" value="1"/>
</dbReference>
<dbReference type="Pfam" id="PF12728">
    <property type="entry name" value="HTH_17"/>
    <property type="match status" value="1"/>
</dbReference>
<evidence type="ECO:0000259" key="1">
    <source>
        <dbReference type="Pfam" id="PF12728"/>
    </source>
</evidence>
<sequence>MSQNGYDIYLSVKQVATRLGVSADSIWRWKRNGEFPEAVKLGGRTTRWRLTDIEAWEAARSACFLMHLDIG</sequence>
<feature type="domain" description="Helix-turn-helix" evidence="1">
    <location>
        <begin position="9"/>
        <end position="60"/>
    </location>
</feature>
<dbReference type="EMBL" id="JAGTUU010000010">
    <property type="protein sequence ID" value="MBS0126552.1"/>
    <property type="molecule type" value="Genomic_DNA"/>
</dbReference>
<protein>
    <submittedName>
        <fullName evidence="2">AlpA family phage regulatory protein</fullName>
    </submittedName>
</protein>
<keyword evidence="3" id="KW-1185">Reference proteome</keyword>
<dbReference type="AlphaFoldDB" id="A0A8J7WGT6"/>
<evidence type="ECO:0000313" key="2">
    <source>
        <dbReference type="EMBL" id="MBS0126552.1"/>
    </source>
</evidence>
<comment type="caution">
    <text evidence="2">The sequence shown here is derived from an EMBL/GenBank/DDBJ whole genome shotgun (WGS) entry which is preliminary data.</text>
</comment>
<proteinExistence type="predicted"/>
<evidence type="ECO:0000313" key="3">
    <source>
        <dbReference type="Proteomes" id="UP000681356"/>
    </source>
</evidence>
<organism evidence="2 3">
    <name type="scientific">Thetidibacter halocola</name>
    <dbReference type="NCBI Taxonomy" id="2827239"/>
    <lineage>
        <taxon>Bacteria</taxon>
        <taxon>Pseudomonadati</taxon>
        <taxon>Pseudomonadota</taxon>
        <taxon>Alphaproteobacteria</taxon>
        <taxon>Rhodobacterales</taxon>
        <taxon>Roseobacteraceae</taxon>
        <taxon>Thetidibacter</taxon>
    </lineage>
</organism>
<dbReference type="Proteomes" id="UP000681356">
    <property type="component" value="Unassembled WGS sequence"/>
</dbReference>
<dbReference type="InterPro" id="IPR041657">
    <property type="entry name" value="HTH_17"/>
</dbReference>
<dbReference type="RefSeq" id="WP_212538512.1">
    <property type="nucleotide sequence ID" value="NZ_JAGTUU010000010.1"/>
</dbReference>